<keyword evidence="2" id="KW-1185">Reference proteome</keyword>
<dbReference type="AlphaFoldDB" id="A0A9J6AT16"/>
<dbReference type="EMBL" id="JACXVP010000002">
    <property type="protein sequence ID" value="KAG5627717.1"/>
    <property type="molecule type" value="Genomic_DNA"/>
</dbReference>
<evidence type="ECO:0000313" key="2">
    <source>
        <dbReference type="Proteomes" id="UP000824120"/>
    </source>
</evidence>
<accession>A0A9J6AT16</accession>
<proteinExistence type="predicted"/>
<comment type="caution">
    <text evidence="1">The sequence shown here is derived from an EMBL/GenBank/DDBJ whole genome shotgun (WGS) entry which is preliminary data.</text>
</comment>
<dbReference type="Proteomes" id="UP000824120">
    <property type="component" value="Chromosome 2"/>
</dbReference>
<evidence type="ECO:0000313" key="1">
    <source>
        <dbReference type="EMBL" id="KAG5627717.1"/>
    </source>
</evidence>
<protein>
    <submittedName>
        <fullName evidence="1">Uncharacterized protein</fullName>
    </submittedName>
</protein>
<sequence length="95" mass="10971">MEPVGPDYQTGLFSRSNEPRAVHEFFGDPEFRCDFCQKISWTSVKTLSMELVGPDGQTSPFLAHEFMVSWNFTVTFAKIFINVHYDLIYGVRLSR</sequence>
<reference evidence="1 2" key="1">
    <citation type="submission" date="2020-09" db="EMBL/GenBank/DDBJ databases">
        <title>De no assembly of potato wild relative species, Solanum commersonii.</title>
        <authorList>
            <person name="Cho K."/>
        </authorList>
    </citation>
    <scope>NUCLEOTIDE SEQUENCE [LARGE SCALE GENOMIC DNA]</scope>
    <source>
        <strain evidence="1">LZ3.2</strain>
        <tissue evidence="1">Leaf</tissue>
    </source>
</reference>
<gene>
    <name evidence="1" type="ORF">H5410_012935</name>
</gene>
<name>A0A9J6AT16_SOLCO</name>
<organism evidence="1 2">
    <name type="scientific">Solanum commersonii</name>
    <name type="common">Commerson's wild potato</name>
    <name type="synonym">Commerson's nightshade</name>
    <dbReference type="NCBI Taxonomy" id="4109"/>
    <lineage>
        <taxon>Eukaryota</taxon>
        <taxon>Viridiplantae</taxon>
        <taxon>Streptophyta</taxon>
        <taxon>Embryophyta</taxon>
        <taxon>Tracheophyta</taxon>
        <taxon>Spermatophyta</taxon>
        <taxon>Magnoliopsida</taxon>
        <taxon>eudicotyledons</taxon>
        <taxon>Gunneridae</taxon>
        <taxon>Pentapetalae</taxon>
        <taxon>asterids</taxon>
        <taxon>lamiids</taxon>
        <taxon>Solanales</taxon>
        <taxon>Solanaceae</taxon>
        <taxon>Solanoideae</taxon>
        <taxon>Solaneae</taxon>
        <taxon>Solanum</taxon>
    </lineage>
</organism>